<feature type="signal peptide" evidence="7">
    <location>
        <begin position="1"/>
        <end position="18"/>
    </location>
</feature>
<keyword evidence="6" id="KW-0812">Transmembrane</keyword>
<dbReference type="GO" id="GO:0005524">
    <property type="term" value="F:ATP binding"/>
    <property type="evidence" value="ECO:0007669"/>
    <property type="project" value="UniProtKB-KW"/>
</dbReference>
<gene>
    <name evidence="8" type="ORF">PPAR1163_LOCUS8317</name>
</gene>
<keyword evidence="4" id="KW-0067">ATP-binding</keyword>
<dbReference type="Gene3D" id="3.30.420.150">
    <property type="entry name" value="Exopolyphosphatase. Domain 2"/>
    <property type="match status" value="1"/>
</dbReference>
<dbReference type="AlphaFoldDB" id="A0A7S1TYV5"/>
<comment type="similarity">
    <text evidence="1">Belongs to the GDA1/CD39 NTPase family.</text>
</comment>
<keyword evidence="7" id="KW-0732">Signal</keyword>
<accession>A0A7S1TYV5</accession>
<feature type="compositionally biased region" description="Acidic residues" evidence="5">
    <location>
        <begin position="171"/>
        <end position="180"/>
    </location>
</feature>
<evidence type="ECO:0000256" key="2">
    <source>
        <dbReference type="ARBA" id="ARBA00022801"/>
    </source>
</evidence>
<evidence type="ECO:0000256" key="6">
    <source>
        <dbReference type="SAM" id="Phobius"/>
    </source>
</evidence>
<evidence type="ECO:0000256" key="1">
    <source>
        <dbReference type="ARBA" id="ARBA00009283"/>
    </source>
</evidence>
<feature type="binding site" evidence="4">
    <location>
        <begin position="196"/>
        <end position="200"/>
    </location>
    <ligand>
        <name>ATP</name>
        <dbReference type="ChEBI" id="CHEBI:30616"/>
    </ligand>
</feature>
<protein>
    <submittedName>
        <fullName evidence="8">Uncharacterized protein</fullName>
    </submittedName>
</protein>
<name>A0A7S1TYV5_9STRA</name>
<dbReference type="PANTHER" id="PTHR11782:SF83">
    <property type="entry name" value="GUANOSINE-DIPHOSPHATASE"/>
    <property type="match status" value="1"/>
</dbReference>
<dbReference type="PANTHER" id="PTHR11782">
    <property type="entry name" value="ADENOSINE/GUANOSINE DIPHOSPHATASE"/>
    <property type="match status" value="1"/>
</dbReference>
<feature type="region of interest" description="Disordered" evidence="5">
    <location>
        <begin position="164"/>
        <end position="184"/>
    </location>
</feature>
<feature type="chain" id="PRO_5030638352" evidence="7">
    <location>
        <begin position="19"/>
        <end position="526"/>
    </location>
</feature>
<organism evidence="8">
    <name type="scientific">Phaeomonas parva</name>
    <dbReference type="NCBI Taxonomy" id="124430"/>
    <lineage>
        <taxon>Eukaryota</taxon>
        <taxon>Sar</taxon>
        <taxon>Stramenopiles</taxon>
        <taxon>Ochrophyta</taxon>
        <taxon>Pinguiophyceae</taxon>
        <taxon>Pinguiochrysidales</taxon>
        <taxon>Pinguiochrysidaceae</taxon>
        <taxon>Phaeomonas</taxon>
    </lineage>
</organism>
<evidence type="ECO:0000256" key="5">
    <source>
        <dbReference type="SAM" id="MobiDB-lite"/>
    </source>
</evidence>
<dbReference type="Pfam" id="PF01150">
    <property type="entry name" value="GDA1_CD39"/>
    <property type="match status" value="1"/>
</dbReference>
<keyword evidence="2" id="KW-0378">Hydrolase</keyword>
<feature type="transmembrane region" description="Helical" evidence="6">
    <location>
        <begin position="481"/>
        <end position="503"/>
    </location>
</feature>
<keyword evidence="4" id="KW-0547">Nucleotide-binding</keyword>
<dbReference type="GO" id="GO:0017110">
    <property type="term" value="F:nucleoside diphosphate phosphatase activity"/>
    <property type="evidence" value="ECO:0007669"/>
    <property type="project" value="TreeGrafter"/>
</dbReference>
<dbReference type="GO" id="GO:0009134">
    <property type="term" value="P:nucleoside diphosphate catabolic process"/>
    <property type="evidence" value="ECO:0007669"/>
    <property type="project" value="TreeGrafter"/>
</dbReference>
<evidence type="ECO:0000256" key="4">
    <source>
        <dbReference type="PIRSR" id="PIRSR600407-2"/>
    </source>
</evidence>
<dbReference type="InterPro" id="IPR000407">
    <property type="entry name" value="GDA1_CD39_NTPase"/>
</dbReference>
<evidence type="ECO:0000313" key="8">
    <source>
        <dbReference type="EMBL" id="CAD9249956.1"/>
    </source>
</evidence>
<keyword evidence="6" id="KW-1133">Transmembrane helix</keyword>
<evidence type="ECO:0000256" key="3">
    <source>
        <dbReference type="PIRSR" id="PIRSR600407-1"/>
    </source>
</evidence>
<sequence>MRAAVLPLLAALAGAAWGAEVGAKHLIVCDAGSTGTRLYVYSKEADGKLTGESLMKVKPGLSTFGPKPEEATSYLLPLFEDAMDHLDPAVHAETEVYIMATAGMRLIPAEQQTAVWDAVYYGLSTAGYDKFPFKIKRSSLSTITGETEGFYAALASNQLSGRISAEAKPEDCDDGDGQSEPEEHEHELLGALDLGGSSTQIVFPVEDDAGCEDDEPSLRGKGPSGPKALRRNDFWVHSYLGFGAEKASEKAWAFISQTFEEDPCSNPGVTREVAMKSLAGAGNGETCRDALGKMLFGAKADECEDHPGSSSCQVEGVPVPARAARVRFLAMSVYFYAMDCVRVLVAALETKQAQENLTPTGDERSALPSMSWPTPSLAEMEAVVDYFCAIPWDEGKLLWVKDDGSTVHDFTDADSLPDTCLRANYVIVLLGEVYGIPRDSHRVTIVQEVNGEEVEWTRGAALSVMSGGHSAYIDAAVASPIVFSTPFMGGGVVCLLIVLYMFAEMRKRRGCSKMSSLAPGGKRAKP</sequence>
<dbReference type="EMBL" id="HBGJ01013162">
    <property type="protein sequence ID" value="CAD9249956.1"/>
    <property type="molecule type" value="Transcribed_RNA"/>
</dbReference>
<proteinExistence type="inferred from homology"/>
<keyword evidence="6" id="KW-0472">Membrane</keyword>
<feature type="active site" description="Proton acceptor" evidence="3">
    <location>
        <position position="148"/>
    </location>
</feature>
<dbReference type="GO" id="GO:0016020">
    <property type="term" value="C:membrane"/>
    <property type="evidence" value="ECO:0007669"/>
    <property type="project" value="TreeGrafter"/>
</dbReference>
<reference evidence="8" key="1">
    <citation type="submission" date="2021-01" db="EMBL/GenBank/DDBJ databases">
        <authorList>
            <person name="Corre E."/>
            <person name="Pelletier E."/>
            <person name="Niang G."/>
            <person name="Scheremetjew M."/>
            <person name="Finn R."/>
            <person name="Kale V."/>
            <person name="Holt S."/>
            <person name="Cochrane G."/>
            <person name="Meng A."/>
            <person name="Brown T."/>
            <person name="Cohen L."/>
        </authorList>
    </citation>
    <scope>NUCLEOTIDE SEQUENCE</scope>
    <source>
        <strain evidence="8">CCMP2877</strain>
    </source>
</reference>
<dbReference type="CDD" id="cd24003">
    <property type="entry name" value="ASKHA_NBD_GDA1_CD39_NTPase"/>
    <property type="match status" value="1"/>
</dbReference>
<evidence type="ECO:0000256" key="7">
    <source>
        <dbReference type="SAM" id="SignalP"/>
    </source>
</evidence>
<dbReference type="Gene3D" id="3.30.420.40">
    <property type="match status" value="1"/>
</dbReference>